<evidence type="ECO:0000313" key="3">
    <source>
        <dbReference type="Proteomes" id="UP000008312"/>
    </source>
</evidence>
<dbReference type="SMART" id="SM01362">
    <property type="entry name" value="DUF663"/>
    <property type="match status" value="1"/>
</dbReference>
<dbReference type="InterPro" id="IPR007034">
    <property type="entry name" value="BMS1_TSR1_C"/>
</dbReference>
<dbReference type="InParanoid" id="D8LUR1"/>
<gene>
    <name evidence="2" type="ORF">GSBLH_T00000016001</name>
</gene>
<dbReference type="GO" id="GO:0003924">
    <property type="term" value="F:GTPase activity"/>
    <property type="evidence" value="ECO:0007669"/>
    <property type="project" value="TreeGrafter"/>
</dbReference>
<dbReference type="GeneID" id="24917339"/>
<dbReference type="PANTHER" id="PTHR12858">
    <property type="entry name" value="RIBOSOME BIOGENESIS PROTEIN"/>
    <property type="match status" value="1"/>
</dbReference>
<sequence>MIEPGSYVEIVIADVSRAWMERRPTGLPVVCSALLPHEEKLTVMHGSIQRSSTWYPQTVKSRDLLVAHMGFRHFLIHPLFADVGLKCDKSKYIKYLPPTGFFNCTFYAPMSYRPCPLLLFKPRQSMEEDLALVAIGQLTKAATDDIVLKKVVLTGTPFKVKRKLATVRHMFLDPKDIFWFKPIELHTKLGLVGHIREPLGTHGYMKCIFNEQLSMQDEVRLALYKRIYPHKASEEEKQTFV</sequence>
<organism evidence="2">
    <name type="scientific">Blastocystis hominis</name>
    <dbReference type="NCBI Taxonomy" id="12968"/>
    <lineage>
        <taxon>Eukaryota</taxon>
        <taxon>Sar</taxon>
        <taxon>Stramenopiles</taxon>
        <taxon>Bigyra</taxon>
        <taxon>Opalozoa</taxon>
        <taxon>Opalinata</taxon>
        <taxon>Blastocystidae</taxon>
        <taxon>Blastocystis</taxon>
    </lineage>
</organism>
<dbReference type="GO" id="GO:0030688">
    <property type="term" value="C:preribosome, small subunit precursor"/>
    <property type="evidence" value="ECO:0007669"/>
    <property type="project" value="TreeGrafter"/>
</dbReference>
<keyword evidence="3" id="KW-1185">Reference proteome</keyword>
<protein>
    <recommendedName>
        <fullName evidence="1">Ribosome biogenesis protein BMS1/TSR1 C-terminal domain-containing protein</fullName>
    </recommendedName>
</protein>
<name>D8LUR1_BLAHO</name>
<dbReference type="GO" id="GO:0000462">
    <property type="term" value="P:maturation of SSU-rRNA from tricistronic rRNA transcript (SSU-rRNA, 5.8S rRNA, LSU-rRNA)"/>
    <property type="evidence" value="ECO:0007669"/>
    <property type="project" value="TreeGrafter"/>
</dbReference>
<dbReference type="GO" id="GO:0005525">
    <property type="term" value="F:GTP binding"/>
    <property type="evidence" value="ECO:0007669"/>
    <property type="project" value="TreeGrafter"/>
</dbReference>
<dbReference type="PANTHER" id="PTHR12858:SF1">
    <property type="entry name" value="PRE-RRNA-PROCESSING PROTEIN TSR1 HOMOLOG"/>
    <property type="match status" value="1"/>
</dbReference>
<dbReference type="InterPro" id="IPR039761">
    <property type="entry name" value="Bms1/Tsr1"/>
</dbReference>
<dbReference type="RefSeq" id="XP_012893598.1">
    <property type="nucleotide sequence ID" value="XM_013038144.1"/>
</dbReference>
<dbReference type="Pfam" id="PF04950">
    <property type="entry name" value="RIBIOP_C"/>
    <property type="match status" value="1"/>
</dbReference>
<dbReference type="OMA" id="ICTKMAV"/>
<dbReference type="OrthoDB" id="119302at2759"/>
<dbReference type="AlphaFoldDB" id="D8LUR1"/>
<evidence type="ECO:0000313" key="2">
    <source>
        <dbReference type="EMBL" id="CBK19550.2"/>
    </source>
</evidence>
<feature type="domain" description="Ribosome biogenesis protein BMS1/TSR1 C-terminal" evidence="1">
    <location>
        <begin position="1"/>
        <end position="227"/>
    </location>
</feature>
<reference evidence="2" key="1">
    <citation type="submission" date="2010-02" db="EMBL/GenBank/DDBJ databases">
        <title>Sequencing and annotation of the Blastocystis hominis genome.</title>
        <authorList>
            <person name="Wincker P."/>
        </authorList>
    </citation>
    <scope>NUCLEOTIDE SEQUENCE</scope>
    <source>
        <strain evidence="2">Singapore isolate B</strain>
    </source>
</reference>
<dbReference type="GO" id="GO:0034511">
    <property type="term" value="F:U3 snoRNA binding"/>
    <property type="evidence" value="ECO:0007669"/>
    <property type="project" value="TreeGrafter"/>
</dbReference>
<proteinExistence type="predicted"/>
<accession>D8LUR1</accession>
<evidence type="ECO:0000259" key="1">
    <source>
        <dbReference type="SMART" id="SM01362"/>
    </source>
</evidence>
<dbReference type="EMBL" id="FN668638">
    <property type="protein sequence ID" value="CBK19550.2"/>
    <property type="molecule type" value="Genomic_DNA"/>
</dbReference>
<dbReference type="Proteomes" id="UP000008312">
    <property type="component" value="Unassembled WGS sequence"/>
</dbReference>
<dbReference type="GO" id="GO:0000479">
    <property type="term" value="P:endonucleolytic cleavage of tricistronic rRNA transcript (SSU-rRNA, 5.8S rRNA, LSU-rRNA)"/>
    <property type="evidence" value="ECO:0007669"/>
    <property type="project" value="TreeGrafter"/>
</dbReference>